<accession>A0A7M1SZX5</accession>
<dbReference type="PANTHER" id="PTHR34047">
    <property type="entry name" value="NUCLEAR INTRON MATURASE 1, MITOCHONDRIAL-RELATED"/>
    <property type="match status" value="1"/>
</dbReference>
<organism evidence="2 3">
    <name type="scientific">Ruania alkalisoli</name>
    <dbReference type="NCBI Taxonomy" id="2779775"/>
    <lineage>
        <taxon>Bacteria</taxon>
        <taxon>Bacillati</taxon>
        <taxon>Actinomycetota</taxon>
        <taxon>Actinomycetes</taxon>
        <taxon>Micrococcales</taxon>
        <taxon>Ruaniaceae</taxon>
        <taxon>Ruania</taxon>
    </lineage>
</organism>
<reference evidence="2 3" key="1">
    <citation type="submission" date="2020-10" db="EMBL/GenBank/DDBJ databases">
        <title>Haloactinobacterium sp. RN3S43, a bacterium isolated from saline soil.</title>
        <authorList>
            <person name="Sun J.-Q."/>
        </authorList>
    </citation>
    <scope>NUCLEOTIDE SEQUENCE [LARGE SCALE GENOMIC DNA]</scope>
    <source>
        <strain evidence="2 3">RN3S43</strain>
    </source>
</reference>
<gene>
    <name evidence="2" type="primary">ltrA</name>
    <name evidence="2" type="ORF">IM660_00395</name>
</gene>
<dbReference type="InterPro" id="IPR000477">
    <property type="entry name" value="RT_dom"/>
</dbReference>
<protein>
    <submittedName>
        <fullName evidence="2">Group II intron reverse transcriptase/maturase</fullName>
        <ecNumber evidence="2">2.7.7.49</ecNumber>
    </submittedName>
</protein>
<feature type="domain" description="Reverse transcriptase" evidence="1">
    <location>
        <begin position="68"/>
        <end position="317"/>
    </location>
</feature>
<dbReference type="InterPro" id="IPR051083">
    <property type="entry name" value="GrpII_Intron_Splice-Mob/Def"/>
</dbReference>
<keyword evidence="2" id="KW-0548">Nucleotidyltransferase</keyword>
<dbReference type="GO" id="GO:0003964">
    <property type="term" value="F:RNA-directed DNA polymerase activity"/>
    <property type="evidence" value="ECO:0007669"/>
    <property type="project" value="UniProtKB-KW"/>
</dbReference>
<evidence type="ECO:0000313" key="3">
    <source>
        <dbReference type="Proteomes" id="UP000593758"/>
    </source>
</evidence>
<dbReference type="EMBL" id="CP063169">
    <property type="protein sequence ID" value="QOR72514.1"/>
    <property type="molecule type" value="Genomic_DNA"/>
</dbReference>
<evidence type="ECO:0000259" key="1">
    <source>
        <dbReference type="PROSITE" id="PS50878"/>
    </source>
</evidence>
<dbReference type="SUPFAM" id="SSF56672">
    <property type="entry name" value="DNA/RNA polymerases"/>
    <property type="match status" value="1"/>
</dbReference>
<sequence>MQTKLHRWAAANPGRRFDDVFNLVHDPAFLMAAWDRVRGNKGGRTAGVDGIVPRFVAPEDVIGMLAELRRLVKSGEFTPVPVRERRIPKAGGKTRSLGIPTMTDRIVQASLKLVLEPIFEANFQPSSYGFRPRRRAQDAVAEIHYYTTGNRSYEWVFEGDIKACFDEIDHTALMGRVRGRIADKRVLGLIRAFLKAGVLTEDGLNRDTRTGTPQGGIPSPLLANIALSVLDEHFTTKWEALGPSWTRAKHLRAGGATMKLIRYADDFVVLVRGPRAAAEALFSEVANVLEPMGLRLSEEKTHLTHIEDGFDFLGWHIQRRTWQGRGGTKQTVYTYPSKKSVASIKAKIRLLTRRNAHRTLADLLRRLNPAIRGWCNYFQHGASKRTFGYVDHFAFWRIVRWLNKRHPKLNKHTVVRHFLPGWHIAADGIEFFRAWQVPVTRYRYRGAKIPNPWMPRPSTTTA</sequence>
<dbReference type="NCBIfam" id="TIGR04416">
    <property type="entry name" value="group_II_RT_mat"/>
    <property type="match status" value="1"/>
</dbReference>
<dbReference type="InterPro" id="IPR013597">
    <property type="entry name" value="Mat_intron_G2"/>
</dbReference>
<evidence type="ECO:0000313" key="2">
    <source>
        <dbReference type="EMBL" id="QOR72514.1"/>
    </source>
</evidence>
<proteinExistence type="predicted"/>
<dbReference type="KEGG" id="halt:IM660_00395"/>
<dbReference type="EC" id="2.7.7.49" evidence="2"/>
<dbReference type="InterPro" id="IPR043502">
    <property type="entry name" value="DNA/RNA_pol_sf"/>
</dbReference>
<dbReference type="CDD" id="cd01651">
    <property type="entry name" value="RT_G2_intron"/>
    <property type="match status" value="1"/>
</dbReference>
<keyword evidence="2" id="KW-0695">RNA-directed DNA polymerase</keyword>
<keyword evidence="2" id="KW-0808">Transferase</keyword>
<dbReference type="AlphaFoldDB" id="A0A7M1SZX5"/>
<dbReference type="Pfam" id="PF08388">
    <property type="entry name" value="GIIM"/>
    <property type="match status" value="1"/>
</dbReference>
<name>A0A7M1SZX5_9MICO</name>
<dbReference type="InterPro" id="IPR030931">
    <property type="entry name" value="Group_II_RT_mat"/>
</dbReference>
<dbReference type="PANTHER" id="PTHR34047:SF8">
    <property type="entry name" value="PROTEIN YKFC"/>
    <property type="match status" value="1"/>
</dbReference>
<dbReference type="Pfam" id="PF00078">
    <property type="entry name" value="RVT_1"/>
    <property type="match status" value="1"/>
</dbReference>
<keyword evidence="3" id="KW-1185">Reference proteome</keyword>
<dbReference type="PROSITE" id="PS50878">
    <property type="entry name" value="RT_POL"/>
    <property type="match status" value="1"/>
</dbReference>
<dbReference type="Proteomes" id="UP000593758">
    <property type="component" value="Chromosome"/>
</dbReference>